<dbReference type="RefSeq" id="WP_158168788.1">
    <property type="nucleotide sequence ID" value="NZ_CP043538.1"/>
</dbReference>
<evidence type="ECO:0000256" key="2">
    <source>
        <dbReference type="SAM" id="Phobius"/>
    </source>
</evidence>
<dbReference type="EMBL" id="CP043538">
    <property type="protein sequence ID" value="QGY02321.1"/>
    <property type="molecule type" value="Genomic_DNA"/>
</dbReference>
<name>A0A6B9FI80_9HYPH</name>
<feature type="region of interest" description="Disordered" evidence="1">
    <location>
        <begin position="76"/>
        <end position="95"/>
    </location>
</feature>
<keyword evidence="2" id="KW-1133">Transmembrane helix</keyword>
<keyword evidence="2" id="KW-0812">Transmembrane</keyword>
<evidence type="ECO:0000256" key="1">
    <source>
        <dbReference type="SAM" id="MobiDB-lite"/>
    </source>
</evidence>
<dbReference type="Proteomes" id="UP000012488">
    <property type="component" value="Chromosome"/>
</dbReference>
<reference evidence="3 4" key="2">
    <citation type="journal article" date="2013" name="Genome Announc.">
        <title>Draft Genome Sequence of Methylobacterium mesophilicum Strain SR1.6/6, Isolated from Citrus sinensis.</title>
        <authorList>
            <person name="Marinho Almeida D."/>
            <person name="Dini-Andreote F."/>
            <person name="Camargo Neves A.A."/>
            <person name="Juca Ramos R.T."/>
            <person name="Andreote F.D."/>
            <person name="Carneiro A.R."/>
            <person name="Oliveira de Souza Lima A."/>
            <person name="Caracciolo Gomes de Sa P.H."/>
            <person name="Ribeiro Barbosa M.S."/>
            <person name="Araujo W.L."/>
            <person name="Silva A."/>
        </authorList>
    </citation>
    <scope>NUCLEOTIDE SEQUENCE [LARGE SCALE GENOMIC DNA]</scope>
    <source>
        <strain evidence="3 4">SR1.6/6</strain>
    </source>
</reference>
<protein>
    <submittedName>
        <fullName evidence="3">Uncharacterized protein</fullName>
    </submittedName>
</protein>
<reference evidence="3 4" key="1">
    <citation type="journal article" date="2012" name="Genet. Mol. Biol.">
        <title>Analysis of 16S rRNA and mxaF genes revealing insights into Methylobacterium niche-specific plant association.</title>
        <authorList>
            <person name="Dourado M.N."/>
            <person name="Andreote F.D."/>
            <person name="Dini-Andreote F."/>
            <person name="Conti R."/>
            <person name="Araujo J.M."/>
            <person name="Araujo W.L."/>
        </authorList>
    </citation>
    <scope>NUCLEOTIDE SEQUENCE [LARGE SCALE GENOMIC DNA]</scope>
    <source>
        <strain evidence="3 4">SR1.6/6</strain>
    </source>
</reference>
<accession>A0A6B9FI80</accession>
<feature type="transmembrane region" description="Helical" evidence="2">
    <location>
        <begin position="24"/>
        <end position="47"/>
    </location>
</feature>
<organism evidence="3 4">
    <name type="scientific">Methylobacterium mesophilicum SR1.6/6</name>
    <dbReference type="NCBI Taxonomy" id="908290"/>
    <lineage>
        <taxon>Bacteria</taxon>
        <taxon>Pseudomonadati</taxon>
        <taxon>Pseudomonadota</taxon>
        <taxon>Alphaproteobacteria</taxon>
        <taxon>Hyphomicrobiales</taxon>
        <taxon>Methylobacteriaceae</taxon>
        <taxon>Methylobacterium</taxon>
    </lineage>
</organism>
<proteinExistence type="predicted"/>
<evidence type="ECO:0000313" key="3">
    <source>
        <dbReference type="EMBL" id="QGY02321.1"/>
    </source>
</evidence>
<feature type="compositionally biased region" description="Low complexity" evidence="1">
    <location>
        <begin position="84"/>
        <end position="95"/>
    </location>
</feature>
<dbReference type="AlphaFoldDB" id="A0A6B9FI80"/>
<dbReference type="KEGG" id="mmes:MMSR116_10865"/>
<gene>
    <name evidence="3" type="ORF">MMSR116_10865</name>
</gene>
<keyword evidence="2" id="KW-0472">Membrane</keyword>
<evidence type="ECO:0000313" key="4">
    <source>
        <dbReference type="Proteomes" id="UP000012488"/>
    </source>
</evidence>
<sequence length="95" mass="9588">MILIARASLGGAVALSARWHHGFVLALAAAPLGGNLAVVSAALLLALRVRMIATSHVGWAARPSAEVKDPAGRVAATAQSRIRAPAASPVPAVPR</sequence>